<dbReference type="Proteomes" id="UP001152795">
    <property type="component" value="Unassembled WGS sequence"/>
</dbReference>
<keyword evidence="2" id="KW-1185">Reference proteome</keyword>
<feature type="non-terminal residue" evidence="1">
    <location>
        <position position="1"/>
    </location>
</feature>
<sequence length="96" mass="10950">LQLDLSKMRAQRYISRHNYKKSVPFLSEKCLYCHRRYSIIAQSPRANVVVFAGSLLFARQQIALKAVKITKSFAIDVLENETNSAHILLPTITVCL</sequence>
<dbReference type="AlphaFoldDB" id="A0A6S7HH69"/>
<comment type="caution">
    <text evidence="1">The sequence shown here is derived from an EMBL/GenBank/DDBJ whole genome shotgun (WGS) entry which is preliminary data.</text>
</comment>
<name>A0A6S7HH69_PARCT</name>
<accession>A0A6S7HH69</accession>
<reference evidence="1" key="1">
    <citation type="submission" date="2020-04" db="EMBL/GenBank/DDBJ databases">
        <authorList>
            <person name="Alioto T."/>
            <person name="Alioto T."/>
            <person name="Gomez Garrido J."/>
        </authorList>
    </citation>
    <scope>NUCLEOTIDE SEQUENCE</scope>
    <source>
        <strain evidence="1">A484AB</strain>
    </source>
</reference>
<feature type="non-terminal residue" evidence="1">
    <location>
        <position position="96"/>
    </location>
</feature>
<gene>
    <name evidence="1" type="ORF">PACLA_8A047350</name>
</gene>
<proteinExistence type="predicted"/>
<evidence type="ECO:0000313" key="1">
    <source>
        <dbReference type="EMBL" id="CAB3994517.1"/>
    </source>
</evidence>
<protein>
    <submittedName>
        <fullName evidence="1">Uncharacterized protein</fullName>
    </submittedName>
</protein>
<evidence type="ECO:0000313" key="2">
    <source>
        <dbReference type="Proteomes" id="UP001152795"/>
    </source>
</evidence>
<organism evidence="1 2">
    <name type="scientific">Paramuricea clavata</name>
    <name type="common">Red gorgonian</name>
    <name type="synonym">Violescent sea-whip</name>
    <dbReference type="NCBI Taxonomy" id="317549"/>
    <lineage>
        <taxon>Eukaryota</taxon>
        <taxon>Metazoa</taxon>
        <taxon>Cnidaria</taxon>
        <taxon>Anthozoa</taxon>
        <taxon>Octocorallia</taxon>
        <taxon>Malacalcyonacea</taxon>
        <taxon>Plexauridae</taxon>
        <taxon>Paramuricea</taxon>
    </lineage>
</organism>
<dbReference type="EMBL" id="CACRXK020002481">
    <property type="protein sequence ID" value="CAB3994517.1"/>
    <property type="molecule type" value="Genomic_DNA"/>
</dbReference>